<name>A0AAW6TLV5_9FLAO</name>
<dbReference type="Proteomes" id="UP001228643">
    <property type="component" value="Unassembled WGS sequence"/>
</dbReference>
<dbReference type="AlphaFoldDB" id="A0AAW6TLV5"/>
<protein>
    <submittedName>
        <fullName evidence="1">WbqC family protein</fullName>
    </submittedName>
</protein>
<reference evidence="1 2" key="1">
    <citation type="submission" date="2023-04" db="EMBL/GenBank/DDBJ databases">
        <title>Two novel species of Flavobacterium.</title>
        <authorList>
            <person name="Liu Q."/>
            <person name="Xin Y.-H."/>
        </authorList>
    </citation>
    <scope>NUCLEOTIDE SEQUENCE [LARGE SCALE GENOMIC DNA]</scope>
    <source>
        <strain evidence="1 2">LB2P87</strain>
    </source>
</reference>
<dbReference type="InterPro" id="IPR014985">
    <property type="entry name" value="WbqC"/>
</dbReference>
<organism evidence="1 2">
    <name type="scientific">Flavobacterium yafengii</name>
    <dbReference type="NCBI Taxonomy" id="3041253"/>
    <lineage>
        <taxon>Bacteria</taxon>
        <taxon>Pseudomonadati</taxon>
        <taxon>Bacteroidota</taxon>
        <taxon>Flavobacteriia</taxon>
        <taxon>Flavobacteriales</taxon>
        <taxon>Flavobacteriaceae</taxon>
        <taxon>Flavobacterium</taxon>
    </lineage>
</organism>
<evidence type="ECO:0000313" key="1">
    <source>
        <dbReference type="EMBL" id="MDI5950576.1"/>
    </source>
</evidence>
<dbReference type="Pfam" id="PF08889">
    <property type="entry name" value="WbqC"/>
    <property type="match status" value="1"/>
</dbReference>
<dbReference type="RefSeq" id="WP_282717267.1">
    <property type="nucleotide sequence ID" value="NZ_JASCRY010000004.1"/>
</dbReference>
<sequence>MNILIHPTYFPSISHFAAMVQSENITFEVEDNFQKQTNRNRTYIYSPNGIQLLNIPVKHSKESHQKTKDIKIETDFDWQKQHFKSLEAGYRSSPFFEFFEDDIRPIFEKKYTFLLDLNFEVLAILSKCFRLKLDYTTTTEYFHDVNTATITDFRALVNGKKDLSLFESYTQVFDDKHGFINNLSVLDLLFNEGKYAMDYLKKQELILK</sequence>
<keyword evidence="2" id="KW-1185">Reference proteome</keyword>
<gene>
    <name evidence="1" type="ORF">QLS97_13045</name>
</gene>
<accession>A0AAW6TLV5</accession>
<dbReference type="EMBL" id="JASCRY010000004">
    <property type="protein sequence ID" value="MDI5950576.1"/>
    <property type="molecule type" value="Genomic_DNA"/>
</dbReference>
<comment type="caution">
    <text evidence="1">The sequence shown here is derived from an EMBL/GenBank/DDBJ whole genome shotgun (WGS) entry which is preliminary data.</text>
</comment>
<proteinExistence type="predicted"/>
<evidence type="ECO:0000313" key="2">
    <source>
        <dbReference type="Proteomes" id="UP001228643"/>
    </source>
</evidence>